<keyword evidence="2" id="KW-1185">Reference proteome</keyword>
<evidence type="ECO:0008006" key="3">
    <source>
        <dbReference type="Google" id="ProtNLM"/>
    </source>
</evidence>
<evidence type="ECO:0000313" key="1">
    <source>
        <dbReference type="EMBL" id="ASV76857.1"/>
    </source>
</evidence>
<dbReference type="SUPFAM" id="SSF56925">
    <property type="entry name" value="OMPA-like"/>
    <property type="match status" value="1"/>
</dbReference>
<reference evidence="1 2" key="1">
    <citation type="journal article" name="Front. Microbiol.">
        <title>Sugar Metabolism of the First Thermophilic Planctomycete Thermogutta terrifontis: Comparative Genomic and Transcriptomic Approaches.</title>
        <authorList>
            <person name="Elcheninov A.G."/>
            <person name="Menzel P."/>
            <person name="Gudbergsdottir S.R."/>
            <person name="Slesarev A.I."/>
            <person name="Kadnikov V.V."/>
            <person name="Krogh A."/>
            <person name="Bonch-Osmolovskaya E.A."/>
            <person name="Peng X."/>
            <person name="Kublanov I.V."/>
        </authorList>
    </citation>
    <scope>NUCLEOTIDE SEQUENCE [LARGE SCALE GENOMIC DNA]</scope>
    <source>
        <strain evidence="1 2">R1</strain>
    </source>
</reference>
<dbReference type="Proteomes" id="UP000215086">
    <property type="component" value="Chromosome"/>
</dbReference>
<dbReference type="OrthoDB" id="251906at2"/>
<evidence type="ECO:0000313" key="2">
    <source>
        <dbReference type="Proteomes" id="UP000215086"/>
    </source>
</evidence>
<dbReference type="AlphaFoldDB" id="A0A286RLT0"/>
<protein>
    <recommendedName>
        <fullName evidence="3">Outer membrane protein beta-barrel domain-containing protein</fullName>
    </recommendedName>
</protein>
<name>A0A286RLT0_9BACT</name>
<dbReference type="Gene3D" id="2.40.160.20">
    <property type="match status" value="1"/>
</dbReference>
<dbReference type="KEGG" id="ttf:THTE_4256"/>
<organism evidence="1 2">
    <name type="scientific">Thermogutta terrifontis</name>
    <dbReference type="NCBI Taxonomy" id="1331910"/>
    <lineage>
        <taxon>Bacteria</taxon>
        <taxon>Pseudomonadati</taxon>
        <taxon>Planctomycetota</taxon>
        <taxon>Planctomycetia</taxon>
        <taxon>Pirellulales</taxon>
        <taxon>Thermoguttaceae</taxon>
        <taxon>Thermogutta</taxon>
    </lineage>
</organism>
<sequence length="363" mass="40074">MFARGAETRQQSVFPRRWVVSLVIFGVTIWGLAFAEQVATDLAATGSLSHSTPGSITSSGASSEESWVWISGGTGEVLTSAEEPAPQSLLAVPPLAQLEPPQSAQLGKRDTFEEAPTVGTHAFEMAGVAAAQNGLSIAESPSSVICCPPGGPVRRILRGTVSRLQSAGKWEPWIERPVSTGIFLGYAWGTELVDNWVEERDGWWGGLRLGWDWHPHYGVETRLSVGSIDLWDHPSAVATAQAQGLNTGRDRWARSVGWDVGLLYFASKDDPWQPYIYWGVGMTHIDFTDVLGTSYEGTYFTMPLALGLKFRPVSGPVFRIEFVDQIIFPSRFNVTHQFSATIGMEMRFGKKRRLYWPWEPAWP</sequence>
<gene>
    <name evidence="1" type="ORF">THTE_4256</name>
</gene>
<accession>A0A286RLT0</accession>
<proteinExistence type="predicted"/>
<dbReference type="EMBL" id="CP018477">
    <property type="protein sequence ID" value="ASV76857.1"/>
    <property type="molecule type" value="Genomic_DNA"/>
</dbReference>
<dbReference type="InterPro" id="IPR011250">
    <property type="entry name" value="OMP/PagP_B-barrel"/>
</dbReference>
<dbReference type="RefSeq" id="WP_095416545.1">
    <property type="nucleotide sequence ID" value="NZ_CP018477.1"/>
</dbReference>